<organism evidence="17 18">
    <name type="scientific">Thermodesulfitimonas autotrophica</name>
    <dbReference type="NCBI Taxonomy" id="1894989"/>
    <lineage>
        <taxon>Bacteria</taxon>
        <taxon>Bacillati</taxon>
        <taxon>Bacillota</taxon>
        <taxon>Clostridia</taxon>
        <taxon>Thermoanaerobacterales</taxon>
        <taxon>Thermoanaerobacteraceae</taxon>
        <taxon>Thermodesulfitimonas</taxon>
    </lineage>
</organism>
<dbReference type="EMBL" id="RKRE01000001">
    <property type="protein sequence ID" value="RPF49942.1"/>
    <property type="molecule type" value="Genomic_DNA"/>
</dbReference>
<evidence type="ECO:0000256" key="8">
    <source>
        <dbReference type="ARBA" id="ARBA00022777"/>
    </source>
</evidence>
<dbReference type="Pfam" id="PF01627">
    <property type="entry name" value="Hpt"/>
    <property type="match status" value="2"/>
</dbReference>
<dbReference type="RefSeq" id="WP_123928205.1">
    <property type="nucleotide sequence ID" value="NZ_RKRE01000001.1"/>
</dbReference>
<dbReference type="SUPFAM" id="SSF47226">
    <property type="entry name" value="Histidine-containing phosphotransfer domain, HPT domain"/>
    <property type="match status" value="2"/>
</dbReference>
<feature type="modified residue" description="Phosphohistidine" evidence="12">
    <location>
        <position position="55"/>
    </location>
</feature>
<feature type="compositionally biased region" description="Low complexity" evidence="13">
    <location>
        <begin position="361"/>
        <end position="374"/>
    </location>
</feature>
<feature type="region of interest" description="Disordered" evidence="13">
    <location>
        <begin position="301"/>
        <end position="374"/>
    </location>
</feature>
<dbReference type="InterPro" id="IPR037006">
    <property type="entry name" value="CheA-like_homodim_sf"/>
</dbReference>
<evidence type="ECO:0000256" key="11">
    <source>
        <dbReference type="ARBA" id="ARBA00035100"/>
    </source>
</evidence>
<keyword evidence="6" id="KW-0808">Transferase</keyword>
<dbReference type="PROSITE" id="PS50109">
    <property type="entry name" value="HIS_KIN"/>
    <property type="match status" value="1"/>
</dbReference>
<gene>
    <name evidence="17" type="ORF">EDD75_0768</name>
</gene>
<comment type="catalytic activity">
    <reaction evidence="1">
        <text>ATP + protein L-histidine = ADP + protein N-phospho-L-histidine.</text>
        <dbReference type="EC" id="2.7.13.3"/>
    </reaction>
</comment>
<feature type="compositionally biased region" description="Low complexity" evidence="13">
    <location>
        <begin position="301"/>
        <end position="310"/>
    </location>
</feature>
<dbReference type="InterPro" id="IPR002545">
    <property type="entry name" value="CheW-lke_dom"/>
</dbReference>
<dbReference type="SUPFAM" id="SSF47384">
    <property type="entry name" value="Homodimeric domain of signal transducing histidine kinase"/>
    <property type="match status" value="1"/>
</dbReference>
<evidence type="ECO:0000256" key="12">
    <source>
        <dbReference type="PROSITE-ProRule" id="PRU00110"/>
    </source>
</evidence>
<dbReference type="Proteomes" id="UP000282654">
    <property type="component" value="Unassembled WGS sequence"/>
</dbReference>
<dbReference type="InterPro" id="IPR036061">
    <property type="entry name" value="CheW-like_dom_sf"/>
</dbReference>
<keyword evidence="18" id="KW-1185">Reference proteome</keyword>
<dbReference type="GO" id="GO:0005737">
    <property type="term" value="C:cytoplasm"/>
    <property type="evidence" value="ECO:0007669"/>
    <property type="project" value="InterPro"/>
</dbReference>
<evidence type="ECO:0000256" key="5">
    <source>
        <dbReference type="ARBA" id="ARBA00022553"/>
    </source>
</evidence>
<dbReference type="OrthoDB" id="9803176at2"/>
<keyword evidence="5 12" id="KW-0597">Phosphoprotein</keyword>
<dbReference type="SMART" id="SM00260">
    <property type="entry name" value="CheW"/>
    <property type="match status" value="1"/>
</dbReference>
<dbReference type="Pfam" id="PF02518">
    <property type="entry name" value="HATPase_c"/>
    <property type="match status" value="1"/>
</dbReference>
<dbReference type="Pfam" id="PF02895">
    <property type="entry name" value="H-kinase_dim"/>
    <property type="match status" value="1"/>
</dbReference>
<keyword evidence="9" id="KW-0067">ATP-binding</keyword>
<dbReference type="InterPro" id="IPR036097">
    <property type="entry name" value="HisK_dim/P_sf"/>
</dbReference>
<dbReference type="EC" id="2.7.13.3" evidence="2"/>
<dbReference type="Gene3D" id="1.10.287.560">
    <property type="entry name" value="Histidine kinase CheA-like, homodimeric domain"/>
    <property type="match status" value="1"/>
</dbReference>
<dbReference type="CDD" id="cd00088">
    <property type="entry name" value="HPT"/>
    <property type="match status" value="2"/>
</dbReference>
<dbReference type="SMART" id="SM01231">
    <property type="entry name" value="H-kinase_dim"/>
    <property type="match status" value="1"/>
</dbReference>
<keyword evidence="10" id="KW-0902">Two-component regulatory system</keyword>
<dbReference type="GO" id="GO:0000155">
    <property type="term" value="F:phosphorelay sensor kinase activity"/>
    <property type="evidence" value="ECO:0007669"/>
    <property type="project" value="InterPro"/>
</dbReference>
<reference evidence="17 18" key="1">
    <citation type="submission" date="2018-11" db="EMBL/GenBank/DDBJ databases">
        <title>Genomic Encyclopedia of Type Strains, Phase IV (KMG-IV): sequencing the most valuable type-strain genomes for metagenomic binning, comparative biology and taxonomic classification.</title>
        <authorList>
            <person name="Goeker M."/>
        </authorList>
    </citation>
    <scope>NUCLEOTIDE SEQUENCE [LARGE SCALE GENOMIC DNA]</scope>
    <source>
        <strain evidence="17 18">DSM 102936</strain>
    </source>
</reference>
<sequence>MFSEEERGELLKEFLSESRELLDEVEPQIIAMEKEAEATGEIDQEILNAIFRLFHSLKGSASFLDLPTIVKVTHEAETLLDIFRKGRARVEPQHVDLLCRTSDFIRNILDRVEQELTDAGFEDAAATIIADLQETIRAVTTVEAPDAAAGTVEEPVASEESAAAPEASESFVISPEMWKRFADENLSLCDEAEAALLSLEKEPGNLDYARQAFRAVHSVKGNAGFFGCEDIERVAHHAEAVLDAIREGEKDADSVTVSFLLIAVDALREGLRQVASGMVLDIPGKEDLIRYLENMVQKTEGAPAAGGEAAPAPPRSVSVTGPPERRGPQEGTATRQAAGEPRRPKQAAPGEQPLPAGEKVSSPPQQQAPVGGQQAGSVVQQAIRIDIEKLDKLLDLVGELVIAEAMVANNPDLAGLQLERFEKAILRLDKITREIQEVAMSMRMIPLAGTFRKMVRLVRDLAQKANKKVELEIIGEETEVDKTIIEQIADPLVHMIRNAVDHGLETAEERRAAGKPEAGRITLEAKHSAGEVWIIVTDDGRGLDREKIWRKALEKGLVSEDRVLKDEEVYRLIFEPGFSTAEQVTSISGRGVGMDVVKRNIEKLRGKVDIRTRPGQGTAFIIRIPLTLAIIEGMVVSVGANRYIIPISSIKESFQPKADQVTHTPDGLEVVRIRQELLPVIRLHEAYRIKPRSDQLTDGILIVVENDQRKYCLFVDELVGQQQIVIKGLSSYLGRVRGVSGCAILGDGDISMILDIADLVHSVEGMLS</sequence>
<evidence type="ECO:0000313" key="18">
    <source>
        <dbReference type="Proteomes" id="UP000282654"/>
    </source>
</evidence>
<dbReference type="InterPro" id="IPR003594">
    <property type="entry name" value="HATPase_dom"/>
</dbReference>
<dbReference type="CDD" id="cd16916">
    <property type="entry name" value="HATPase_CheA-like"/>
    <property type="match status" value="1"/>
</dbReference>
<dbReference type="SUPFAM" id="SSF55874">
    <property type="entry name" value="ATPase domain of HSP90 chaperone/DNA topoisomerase II/histidine kinase"/>
    <property type="match status" value="1"/>
</dbReference>
<dbReference type="Gene3D" id="1.20.120.160">
    <property type="entry name" value="HPT domain"/>
    <property type="match status" value="2"/>
</dbReference>
<keyword evidence="8 17" id="KW-0418">Kinase</keyword>
<dbReference type="GO" id="GO:0006935">
    <property type="term" value="P:chemotaxis"/>
    <property type="evidence" value="ECO:0007669"/>
    <property type="project" value="UniProtKB-KW"/>
</dbReference>
<evidence type="ECO:0000256" key="10">
    <source>
        <dbReference type="ARBA" id="ARBA00023012"/>
    </source>
</evidence>
<dbReference type="InterPro" id="IPR036890">
    <property type="entry name" value="HATPase_C_sf"/>
</dbReference>
<dbReference type="PANTHER" id="PTHR43395">
    <property type="entry name" value="SENSOR HISTIDINE KINASE CHEA"/>
    <property type="match status" value="1"/>
</dbReference>
<dbReference type="CDD" id="cd00731">
    <property type="entry name" value="CheA_reg"/>
    <property type="match status" value="1"/>
</dbReference>
<feature type="domain" description="HPt" evidence="16">
    <location>
        <begin position="3"/>
        <end position="112"/>
    </location>
</feature>
<dbReference type="FunFam" id="3.30.565.10:FF:000016">
    <property type="entry name" value="Chemotaxis protein CheA, putative"/>
    <property type="match status" value="1"/>
</dbReference>
<dbReference type="InterPro" id="IPR008207">
    <property type="entry name" value="Sig_transdc_His_kin_Hpt_dom"/>
</dbReference>
<evidence type="ECO:0000259" key="14">
    <source>
        <dbReference type="PROSITE" id="PS50109"/>
    </source>
</evidence>
<dbReference type="Gene3D" id="3.30.565.10">
    <property type="entry name" value="Histidine kinase-like ATPase, C-terminal domain"/>
    <property type="match status" value="1"/>
</dbReference>
<dbReference type="InterPro" id="IPR004358">
    <property type="entry name" value="Sig_transdc_His_kin-like_C"/>
</dbReference>
<dbReference type="SUPFAM" id="SSF50341">
    <property type="entry name" value="CheW-like"/>
    <property type="match status" value="1"/>
</dbReference>
<keyword evidence="4" id="KW-0145">Chemotaxis</keyword>
<feature type="modified residue" description="Phosphohistidine" evidence="12">
    <location>
        <position position="217"/>
    </location>
</feature>
<evidence type="ECO:0000256" key="9">
    <source>
        <dbReference type="ARBA" id="ARBA00022840"/>
    </source>
</evidence>
<evidence type="ECO:0000313" key="17">
    <source>
        <dbReference type="EMBL" id="RPF49942.1"/>
    </source>
</evidence>
<evidence type="ECO:0000256" key="3">
    <source>
        <dbReference type="ARBA" id="ARBA00021495"/>
    </source>
</evidence>
<dbReference type="Gene3D" id="2.30.30.40">
    <property type="entry name" value="SH3 Domains"/>
    <property type="match status" value="1"/>
</dbReference>
<dbReference type="PRINTS" id="PR00344">
    <property type="entry name" value="BCTRLSENSOR"/>
</dbReference>
<comment type="function">
    <text evidence="11">Involved in the transmission of sensory signals from the chemoreceptors to the flagellar motors. CheA is autophosphorylated; it can transfer its phosphate group to either CheB or CheY.</text>
</comment>
<proteinExistence type="predicted"/>
<evidence type="ECO:0000256" key="4">
    <source>
        <dbReference type="ARBA" id="ARBA00022500"/>
    </source>
</evidence>
<keyword evidence="7" id="KW-0547">Nucleotide-binding</keyword>
<dbReference type="InterPro" id="IPR051315">
    <property type="entry name" value="Bact_Chemotaxis_CheA"/>
</dbReference>
<dbReference type="SMART" id="SM00073">
    <property type="entry name" value="HPT"/>
    <property type="match status" value="2"/>
</dbReference>
<dbReference type="PANTHER" id="PTHR43395:SF10">
    <property type="entry name" value="CHEMOTAXIS PROTEIN CHEA"/>
    <property type="match status" value="1"/>
</dbReference>
<dbReference type="AlphaFoldDB" id="A0A3N5BQS6"/>
<feature type="domain" description="HPt" evidence="16">
    <location>
        <begin position="170"/>
        <end position="274"/>
    </location>
</feature>
<dbReference type="InterPro" id="IPR036641">
    <property type="entry name" value="HPT_dom_sf"/>
</dbReference>
<evidence type="ECO:0000256" key="13">
    <source>
        <dbReference type="SAM" id="MobiDB-lite"/>
    </source>
</evidence>
<feature type="domain" description="Histidine kinase" evidence="14">
    <location>
        <begin position="427"/>
        <end position="628"/>
    </location>
</feature>
<dbReference type="PROSITE" id="PS50851">
    <property type="entry name" value="CHEW"/>
    <property type="match status" value="1"/>
</dbReference>
<name>A0A3N5BQS6_9THEO</name>
<dbReference type="Pfam" id="PF01584">
    <property type="entry name" value="CheW"/>
    <property type="match status" value="1"/>
</dbReference>
<feature type="domain" description="CheW-like" evidence="15">
    <location>
        <begin position="630"/>
        <end position="765"/>
    </location>
</feature>
<dbReference type="InterPro" id="IPR004105">
    <property type="entry name" value="CheA-like_dim"/>
</dbReference>
<evidence type="ECO:0000259" key="15">
    <source>
        <dbReference type="PROSITE" id="PS50851"/>
    </source>
</evidence>
<evidence type="ECO:0000256" key="2">
    <source>
        <dbReference type="ARBA" id="ARBA00012438"/>
    </source>
</evidence>
<dbReference type="PROSITE" id="PS50894">
    <property type="entry name" value="HPT"/>
    <property type="match status" value="2"/>
</dbReference>
<comment type="caution">
    <text evidence="17">The sequence shown here is derived from an EMBL/GenBank/DDBJ whole genome shotgun (WGS) entry which is preliminary data.</text>
</comment>
<dbReference type="SMART" id="SM00387">
    <property type="entry name" value="HATPase_c"/>
    <property type="match status" value="1"/>
</dbReference>
<evidence type="ECO:0000259" key="16">
    <source>
        <dbReference type="PROSITE" id="PS50894"/>
    </source>
</evidence>
<evidence type="ECO:0000256" key="7">
    <source>
        <dbReference type="ARBA" id="ARBA00022741"/>
    </source>
</evidence>
<evidence type="ECO:0000256" key="1">
    <source>
        <dbReference type="ARBA" id="ARBA00000085"/>
    </source>
</evidence>
<dbReference type="InterPro" id="IPR005467">
    <property type="entry name" value="His_kinase_dom"/>
</dbReference>
<evidence type="ECO:0000256" key="6">
    <source>
        <dbReference type="ARBA" id="ARBA00022679"/>
    </source>
</evidence>
<accession>A0A3N5BQS6</accession>
<protein>
    <recommendedName>
        <fullName evidence="3">Chemotaxis protein CheA</fullName>
        <ecNumber evidence="2">2.7.13.3</ecNumber>
    </recommendedName>
</protein>